<dbReference type="RefSeq" id="WP_323708994.1">
    <property type="nucleotide sequence ID" value="NZ_CP104778.1"/>
</dbReference>
<protein>
    <submittedName>
        <fullName evidence="2">Uncharacterized protein</fullName>
    </submittedName>
</protein>
<organism evidence="2 3">
    <name type="scientific">Pediococcus inopinatus</name>
    <dbReference type="NCBI Taxonomy" id="114090"/>
    <lineage>
        <taxon>Bacteria</taxon>
        <taxon>Bacillati</taxon>
        <taxon>Bacillota</taxon>
        <taxon>Bacilli</taxon>
        <taxon>Lactobacillales</taxon>
        <taxon>Lactobacillaceae</taxon>
        <taxon>Pediococcus</taxon>
    </lineage>
</organism>
<sequence length="412" mass="47154">METQLADEKIRQLDNYTLYAANTFMTATRTETSEMANQKYNDLLQNSPYDPNSDKFEKLGLALDEAEDRSSNSFFRKSLDNELIARLVTYHNTDLGTGKNLAQDYPELTGNDMRALKEQKGRDNEMVKEQQLNQREVRSKASTDLRKVYAQAKTNQETAFKSVENLKSYVQMIGSYQQTYKQHYDLGQANVLAAQGLSGKQIVTSSALEKNFISYKGKKQVGAVNVRHKDEHDNFTEHIEPVFDLSDFDKKARAKMATATIDDYKRYSYEEKKAAKDAFYNQDGNHRSFKATGDPKKDLQVAKNRTADYLANVQLGLWKKTTKPNYDKLNFDPSKIEVKEQFEFMNKAFKSSRIITGGVQKQIDEVHQERAKERAENVRKQRQNQPNVGVEKSGSTRVSRVGLDHSNTGVQR</sequence>
<dbReference type="EMBL" id="CP104778">
    <property type="protein sequence ID" value="WPC21090.1"/>
    <property type="molecule type" value="Genomic_DNA"/>
</dbReference>
<evidence type="ECO:0000256" key="1">
    <source>
        <dbReference type="SAM" id="MobiDB-lite"/>
    </source>
</evidence>
<keyword evidence="3" id="KW-1185">Reference proteome</keyword>
<proteinExistence type="predicted"/>
<accession>A0ABZ0Q4G2</accession>
<feature type="compositionally biased region" description="Polar residues" evidence="1">
    <location>
        <begin position="383"/>
        <end position="398"/>
    </location>
</feature>
<name>A0ABZ0Q4G2_9LACO</name>
<dbReference type="Proteomes" id="UP001302696">
    <property type="component" value="Chromosome"/>
</dbReference>
<evidence type="ECO:0000313" key="3">
    <source>
        <dbReference type="Proteomes" id="UP001302696"/>
    </source>
</evidence>
<feature type="compositionally biased region" description="Basic and acidic residues" evidence="1">
    <location>
        <begin position="368"/>
        <end position="379"/>
    </location>
</feature>
<gene>
    <name evidence="2" type="ORF">N6G96_07270</name>
</gene>
<feature type="region of interest" description="Disordered" evidence="1">
    <location>
        <begin position="368"/>
        <end position="412"/>
    </location>
</feature>
<evidence type="ECO:0000313" key="2">
    <source>
        <dbReference type="EMBL" id="WPC21090.1"/>
    </source>
</evidence>
<reference evidence="3" key="1">
    <citation type="submission" date="2024-06" db="EMBL/GenBank/DDBJ databases">
        <authorList>
            <person name="Chang H.C."/>
            <person name="Mun S.Y."/>
        </authorList>
    </citation>
    <scope>NUCLEOTIDE SEQUENCE [LARGE SCALE GENOMIC DNA]</scope>
    <source>
        <strain evidence="3">KT1</strain>
    </source>
</reference>